<feature type="transmembrane region" description="Helical" evidence="9">
    <location>
        <begin position="279"/>
        <end position="300"/>
    </location>
</feature>
<sequence length="422" mass="40360">MTILDTPAPTETRPPIRRALLVGVSYMIPFVATGGFLQALGLLLAGDAVTGPADDPAGSPVQHLGVLAFHLGTLAFGLLAPVLAAAVAYALAGRPGLVPGLTTGLAAATLGTGFLGGLLGGVLAGLAARLVTAAVERVRSPGWTRGPLAIVGTPLLTTLLAGGLMLGAVGPPLAVVTTALGRGLGSLGQTSAIGLGAVLGAMIASDLGGPINKIAYTYAAGALLGPAALTTPMTTAALSTPAAAAGPHLAVTTGALTAPTTAATGGPAAIAAGGTAGGAMAAVMAAGMCAPLALALATRLRPSLFTPAERRHAPAASALGALFVTEGAIPYAVADPARVLPAAVLGSATAGAVALGGHATLGVTHGGVLALFAAGHLLVFVTAVTVGTLVTAAAVLVAKGSKTVTRAKRVANHTGAAPQTPV</sequence>
<keyword evidence="3" id="KW-1003">Cell membrane</keyword>
<name>A0A545AXA9_9ACTN</name>
<feature type="transmembrane region" description="Helical" evidence="9">
    <location>
        <begin position="368"/>
        <end position="398"/>
    </location>
</feature>
<keyword evidence="5" id="KW-0598">Phosphotransferase system</keyword>
<reference evidence="11 12" key="1">
    <citation type="submission" date="2019-07" db="EMBL/GenBank/DDBJ databases">
        <title>Cryptosporangium phraense sp. nov., isolated from plant litter.</title>
        <authorList>
            <person name="Suriyachadkun C."/>
        </authorList>
    </citation>
    <scope>NUCLEOTIDE SEQUENCE [LARGE SCALE GENOMIC DNA]</scope>
    <source>
        <strain evidence="11 12">A-T 5661</strain>
    </source>
</reference>
<gene>
    <name evidence="11" type="ORF">FL583_05630</name>
</gene>
<evidence type="ECO:0000259" key="10">
    <source>
        <dbReference type="PROSITE" id="PS51104"/>
    </source>
</evidence>
<feature type="transmembrane region" description="Helical" evidence="9">
    <location>
        <begin position="20"/>
        <end position="44"/>
    </location>
</feature>
<dbReference type="GO" id="GO:0090563">
    <property type="term" value="F:protein-phosphocysteine-sugar phosphotransferase activity"/>
    <property type="evidence" value="ECO:0007669"/>
    <property type="project" value="TreeGrafter"/>
</dbReference>
<dbReference type="InterPro" id="IPR050864">
    <property type="entry name" value="Bacterial_PTS_Sugar_Transport"/>
</dbReference>
<keyword evidence="4" id="KW-0762">Sugar transport</keyword>
<evidence type="ECO:0000256" key="4">
    <source>
        <dbReference type="ARBA" id="ARBA00022597"/>
    </source>
</evidence>
<evidence type="ECO:0000256" key="5">
    <source>
        <dbReference type="ARBA" id="ARBA00022683"/>
    </source>
</evidence>
<dbReference type="OrthoDB" id="9782569at2"/>
<dbReference type="InterPro" id="IPR013014">
    <property type="entry name" value="PTS_EIIC_2"/>
</dbReference>
<organism evidence="11 12">
    <name type="scientific">Cryptosporangium phraense</name>
    <dbReference type="NCBI Taxonomy" id="2593070"/>
    <lineage>
        <taxon>Bacteria</taxon>
        <taxon>Bacillati</taxon>
        <taxon>Actinomycetota</taxon>
        <taxon>Actinomycetes</taxon>
        <taxon>Cryptosporangiales</taxon>
        <taxon>Cryptosporangiaceae</taxon>
        <taxon>Cryptosporangium</taxon>
    </lineage>
</organism>
<evidence type="ECO:0000256" key="3">
    <source>
        <dbReference type="ARBA" id="ARBA00022475"/>
    </source>
</evidence>
<evidence type="ECO:0000256" key="7">
    <source>
        <dbReference type="ARBA" id="ARBA00022989"/>
    </source>
</evidence>
<evidence type="ECO:0000313" key="12">
    <source>
        <dbReference type="Proteomes" id="UP000317982"/>
    </source>
</evidence>
<evidence type="ECO:0000256" key="2">
    <source>
        <dbReference type="ARBA" id="ARBA00022448"/>
    </source>
</evidence>
<proteinExistence type="predicted"/>
<keyword evidence="12" id="KW-1185">Reference proteome</keyword>
<comment type="caution">
    <text evidence="11">The sequence shown here is derived from an EMBL/GenBank/DDBJ whole genome shotgun (WGS) entry which is preliminary data.</text>
</comment>
<comment type="subcellular location">
    <subcellularLocation>
        <location evidence="1">Cell membrane</location>
        <topology evidence="1">Multi-pass membrane protein</topology>
    </subcellularLocation>
</comment>
<feature type="transmembrane region" description="Helical" evidence="9">
    <location>
        <begin position="104"/>
        <end position="128"/>
    </location>
</feature>
<feature type="transmembrane region" description="Helical" evidence="9">
    <location>
        <begin position="183"/>
        <end position="204"/>
    </location>
</feature>
<keyword evidence="7 9" id="KW-1133">Transmembrane helix</keyword>
<evidence type="ECO:0000313" key="11">
    <source>
        <dbReference type="EMBL" id="TQS45973.1"/>
    </source>
</evidence>
<dbReference type="AlphaFoldDB" id="A0A545AXA9"/>
<protein>
    <recommendedName>
        <fullName evidence="10">PTS EIIC type-2 domain-containing protein</fullName>
    </recommendedName>
</protein>
<accession>A0A545AXA9</accession>
<dbReference type="PANTHER" id="PTHR30505:SF0">
    <property type="entry name" value="FRUCTOSE-LIKE PTS SYSTEM EIIBC COMPONENT-RELATED"/>
    <property type="match status" value="1"/>
</dbReference>
<feature type="transmembrane region" description="Helical" evidence="9">
    <location>
        <begin position="339"/>
        <end position="361"/>
    </location>
</feature>
<dbReference type="PROSITE" id="PS51104">
    <property type="entry name" value="PTS_EIIC_TYPE_2"/>
    <property type="match status" value="1"/>
</dbReference>
<dbReference type="RefSeq" id="WP_142703380.1">
    <property type="nucleotide sequence ID" value="NZ_VIRS01000003.1"/>
</dbReference>
<keyword evidence="8 9" id="KW-0472">Membrane</keyword>
<feature type="domain" description="PTS EIIC type-2" evidence="10">
    <location>
        <begin position="16"/>
        <end position="408"/>
    </location>
</feature>
<evidence type="ECO:0000256" key="6">
    <source>
        <dbReference type="ARBA" id="ARBA00022692"/>
    </source>
</evidence>
<dbReference type="PANTHER" id="PTHR30505">
    <property type="entry name" value="FRUCTOSE-LIKE PERMEASE"/>
    <property type="match status" value="1"/>
</dbReference>
<evidence type="ECO:0000256" key="9">
    <source>
        <dbReference type="SAM" id="Phobius"/>
    </source>
</evidence>
<feature type="transmembrane region" description="Helical" evidence="9">
    <location>
        <begin position="148"/>
        <end position="171"/>
    </location>
</feature>
<evidence type="ECO:0000256" key="8">
    <source>
        <dbReference type="ARBA" id="ARBA00023136"/>
    </source>
</evidence>
<keyword evidence="6 9" id="KW-0812">Transmembrane</keyword>
<evidence type="ECO:0000256" key="1">
    <source>
        <dbReference type="ARBA" id="ARBA00004651"/>
    </source>
</evidence>
<dbReference type="Proteomes" id="UP000317982">
    <property type="component" value="Unassembled WGS sequence"/>
</dbReference>
<dbReference type="InParanoid" id="A0A545AXA9"/>
<dbReference type="GO" id="GO:0009401">
    <property type="term" value="P:phosphoenolpyruvate-dependent sugar phosphotransferase system"/>
    <property type="evidence" value="ECO:0007669"/>
    <property type="project" value="UniProtKB-KW"/>
</dbReference>
<dbReference type="EMBL" id="VIRS01000003">
    <property type="protein sequence ID" value="TQS45973.1"/>
    <property type="molecule type" value="Genomic_DNA"/>
</dbReference>
<feature type="transmembrane region" description="Helical" evidence="9">
    <location>
        <begin position="64"/>
        <end position="92"/>
    </location>
</feature>
<dbReference type="GO" id="GO:0005886">
    <property type="term" value="C:plasma membrane"/>
    <property type="evidence" value="ECO:0007669"/>
    <property type="project" value="UniProtKB-SubCell"/>
</dbReference>
<keyword evidence="2" id="KW-0813">Transport</keyword>